<keyword evidence="4" id="KW-1185">Reference proteome</keyword>
<feature type="region of interest" description="Disordered" evidence="1">
    <location>
        <begin position="73"/>
        <end position="110"/>
    </location>
</feature>
<name>A0ABV6JEI8_9BACL</name>
<dbReference type="Proteomes" id="UP001589818">
    <property type="component" value="Unassembled WGS sequence"/>
</dbReference>
<evidence type="ECO:0000259" key="2">
    <source>
        <dbReference type="Pfam" id="PF03413"/>
    </source>
</evidence>
<reference evidence="3 4" key="1">
    <citation type="submission" date="2024-09" db="EMBL/GenBank/DDBJ databases">
        <authorList>
            <person name="Sun Q."/>
            <person name="Mori K."/>
        </authorList>
    </citation>
    <scope>NUCLEOTIDE SEQUENCE [LARGE SCALE GENOMIC DNA]</scope>
    <source>
        <strain evidence="3 4">CCM 4839</strain>
    </source>
</reference>
<feature type="compositionally biased region" description="Polar residues" evidence="1">
    <location>
        <begin position="78"/>
        <end position="87"/>
    </location>
</feature>
<evidence type="ECO:0000313" key="4">
    <source>
        <dbReference type="Proteomes" id="UP001589818"/>
    </source>
</evidence>
<dbReference type="Gene3D" id="3.10.450.40">
    <property type="match status" value="1"/>
</dbReference>
<gene>
    <name evidence="3" type="ORF">ACFFJ8_23275</name>
</gene>
<comment type="caution">
    <text evidence="3">The sequence shown here is derived from an EMBL/GenBank/DDBJ whole genome shotgun (WGS) entry which is preliminary data.</text>
</comment>
<proteinExistence type="predicted"/>
<feature type="domain" description="PepSY" evidence="2">
    <location>
        <begin position="118"/>
        <end position="175"/>
    </location>
</feature>
<organism evidence="3 4">
    <name type="scientific">Paenibacillus mendelii</name>
    <dbReference type="NCBI Taxonomy" id="206163"/>
    <lineage>
        <taxon>Bacteria</taxon>
        <taxon>Bacillati</taxon>
        <taxon>Bacillota</taxon>
        <taxon>Bacilli</taxon>
        <taxon>Bacillales</taxon>
        <taxon>Paenibacillaceae</taxon>
        <taxon>Paenibacillus</taxon>
    </lineage>
</organism>
<evidence type="ECO:0000256" key="1">
    <source>
        <dbReference type="SAM" id="MobiDB-lite"/>
    </source>
</evidence>
<protein>
    <submittedName>
        <fullName evidence="3">PepSY domain-containing protein</fullName>
    </submittedName>
</protein>
<dbReference type="RefSeq" id="WP_204815429.1">
    <property type="nucleotide sequence ID" value="NZ_JANHOF010000001.1"/>
</dbReference>
<sequence>MTLILRRTETKPGITLNEAKQEVLNQYEGTIVSAESNGSSYLVRLQSETGLYELNVDKDHADITGIKSIERYTDSVPDGTSSPDNNQPTDPGTNPSPTPTSPTDLPDKETVLNPDVFLNEDEAAKLALSKVDGTVTDLDIEKTHGKWYYIIEVETPDGREADVQINAASGAIQSVTWDDEDDDKEK</sequence>
<accession>A0ABV6JEI8</accession>
<dbReference type="InterPro" id="IPR025711">
    <property type="entry name" value="PepSY"/>
</dbReference>
<evidence type="ECO:0000313" key="3">
    <source>
        <dbReference type="EMBL" id="MFC0394272.1"/>
    </source>
</evidence>
<dbReference type="Pfam" id="PF03413">
    <property type="entry name" value="PepSY"/>
    <property type="match status" value="1"/>
</dbReference>
<dbReference type="EMBL" id="JBHLVF010000041">
    <property type="protein sequence ID" value="MFC0394272.1"/>
    <property type="molecule type" value="Genomic_DNA"/>
</dbReference>